<dbReference type="GO" id="GO:1990071">
    <property type="term" value="C:TRAPPII protein complex"/>
    <property type="evidence" value="ECO:0007669"/>
    <property type="project" value="TreeGrafter"/>
</dbReference>
<evidence type="ECO:0000256" key="5">
    <source>
        <dbReference type="ARBA" id="ARBA00022824"/>
    </source>
</evidence>
<keyword evidence="5" id="KW-0256">Endoplasmic reticulum</keyword>
<dbReference type="InterPro" id="IPR007194">
    <property type="entry name" value="TRAPP_component"/>
</dbReference>
<organism evidence="8 9">
    <name type="scientific">Pseudo-nitzschia multistriata</name>
    <dbReference type="NCBI Taxonomy" id="183589"/>
    <lineage>
        <taxon>Eukaryota</taxon>
        <taxon>Sar</taxon>
        <taxon>Stramenopiles</taxon>
        <taxon>Ochrophyta</taxon>
        <taxon>Bacillariophyta</taxon>
        <taxon>Bacillariophyceae</taxon>
        <taxon>Bacillariophycidae</taxon>
        <taxon>Bacillariales</taxon>
        <taxon>Bacillariaceae</taxon>
        <taxon>Pseudo-nitzschia</taxon>
    </lineage>
</organism>
<evidence type="ECO:0000256" key="7">
    <source>
        <dbReference type="ARBA" id="ARBA00023034"/>
    </source>
</evidence>
<evidence type="ECO:0000256" key="4">
    <source>
        <dbReference type="ARBA" id="ARBA00022448"/>
    </source>
</evidence>
<dbReference type="GO" id="GO:1990070">
    <property type="term" value="C:TRAPPI protein complex"/>
    <property type="evidence" value="ECO:0007669"/>
    <property type="project" value="TreeGrafter"/>
</dbReference>
<evidence type="ECO:0000256" key="3">
    <source>
        <dbReference type="ARBA" id="ARBA00006218"/>
    </source>
</evidence>
<keyword evidence="9" id="KW-1185">Reference proteome</keyword>
<dbReference type="GO" id="GO:0006888">
    <property type="term" value="P:endoplasmic reticulum to Golgi vesicle-mediated transport"/>
    <property type="evidence" value="ECO:0007669"/>
    <property type="project" value="TreeGrafter"/>
</dbReference>
<keyword evidence="4" id="KW-0813">Transport</keyword>
<reference evidence="8 9" key="1">
    <citation type="submission" date="2019-01" db="EMBL/GenBank/DDBJ databases">
        <authorList>
            <person name="Ferrante I. M."/>
        </authorList>
    </citation>
    <scope>NUCLEOTIDE SEQUENCE [LARGE SCALE GENOMIC DNA]</scope>
    <source>
        <strain evidence="8 9">B856</strain>
    </source>
</reference>
<comment type="subcellular location">
    <subcellularLocation>
        <location evidence="1">Endoplasmic reticulum</location>
    </subcellularLocation>
    <subcellularLocation>
        <location evidence="2">Golgi apparatus</location>
    </subcellularLocation>
</comment>
<dbReference type="Gene3D" id="3.30.1380.20">
    <property type="entry name" value="Trafficking protein particle complex subunit 3"/>
    <property type="match status" value="1"/>
</dbReference>
<evidence type="ECO:0000313" key="9">
    <source>
        <dbReference type="Proteomes" id="UP000291116"/>
    </source>
</evidence>
<dbReference type="Proteomes" id="UP000291116">
    <property type="component" value="Unassembled WGS sequence"/>
</dbReference>
<dbReference type="SUPFAM" id="SSF111126">
    <property type="entry name" value="Ligand-binding domain in the NO signalling and Golgi transport"/>
    <property type="match status" value="1"/>
</dbReference>
<protein>
    <submittedName>
        <fullName evidence="8">Uncharacterized protein</fullName>
    </submittedName>
</protein>
<dbReference type="AlphaFoldDB" id="A0A448ZSK3"/>
<keyword evidence="7" id="KW-0333">Golgi apparatus</keyword>
<dbReference type="PANTHER" id="PTHR20902:SF0">
    <property type="entry name" value="TRAFFICKING PROTEIN PARTICLE COMPLEX SUBUNIT 5"/>
    <property type="match status" value="1"/>
</dbReference>
<dbReference type="InterPro" id="IPR016696">
    <property type="entry name" value="TRAPP-I_su5"/>
</dbReference>
<keyword evidence="6" id="KW-0931">ER-Golgi transport</keyword>
<evidence type="ECO:0000256" key="2">
    <source>
        <dbReference type="ARBA" id="ARBA00004555"/>
    </source>
</evidence>
<gene>
    <name evidence="8" type="ORF">PSNMU_V1.4_AUG-EV-PASAV3_0121000</name>
</gene>
<evidence type="ECO:0000256" key="1">
    <source>
        <dbReference type="ARBA" id="ARBA00004240"/>
    </source>
</evidence>
<evidence type="ECO:0000313" key="8">
    <source>
        <dbReference type="EMBL" id="VEU45029.1"/>
    </source>
</evidence>
<dbReference type="Pfam" id="PF04051">
    <property type="entry name" value="TRAPP"/>
    <property type="match status" value="1"/>
</dbReference>
<dbReference type="PANTHER" id="PTHR20902">
    <property type="entry name" value="41-2 PROTEIN ANTIGEN-RELATED"/>
    <property type="match status" value="1"/>
</dbReference>
<evidence type="ECO:0000256" key="6">
    <source>
        <dbReference type="ARBA" id="ARBA00022892"/>
    </source>
</evidence>
<comment type="similarity">
    <text evidence="3">Belongs to the TRAPP small subunits family. BET3 subfamily.</text>
</comment>
<proteinExistence type="inferred from homology"/>
<dbReference type="GO" id="GO:0005783">
    <property type="term" value="C:endoplasmic reticulum"/>
    <property type="evidence" value="ECO:0007669"/>
    <property type="project" value="UniProtKB-SubCell"/>
</dbReference>
<dbReference type="GO" id="GO:1990072">
    <property type="term" value="C:TRAPPIII protein complex"/>
    <property type="evidence" value="ECO:0007669"/>
    <property type="project" value="TreeGrafter"/>
</dbReference>
<sequence length="97" mass="11183">MSRAPANILDRPLGGRGSRADVQISLSSFAYLYSELVQYHQNRVDSISELERRLESSGYGVGLKMLELISYRNREHKRETRLMNVLHFVSTQQILDN</sequence>
<dbReference type="InterPro" id="IPR024096">
    <property type="entry name" value="NO_sig/Golgi_transp_ligand-bd"/>
</dbReference>
<accession>A0A448ZSK3</accession>
<dbReference type="OrthoDB" id="10254842at2759"/>
<dbReference type="EMBL" id="CAACVS010000680">
    <property type="protein sequence ID" value="VEU45029.1"/>
    <property type="molecule type" value="Genomic_DNA"/>
</dbReference>
<name>A0A448ZSK3_9STRA</name>